<name>A0ABN3EZQ5_9ACTN</name>
<evidence type="ECO:0000313" key="2">
    <source>
        <dbReference type="Proteomes" id="UP001500305"/>
    </source>
</evidence>
<reference evidence="1 2" key="1">
    <citation type="journal article" date="2019" name="Int. J. Syst. Evol. Microbiol.">
        <title>The Global Catalogue of Microorganisms (GCM) 10K type strain sequencing project: providing services to taxonomists for standard genome sequencing and annotation.</title>
        <authorList>
            <consortium name="The Broad Institute Genomics Platform"/>
            <consortium name="The Broad Institute Genome Sequencing Center for Infectious Disease"/>
            <person name="Wu L."/>
            <person name="Ma J."/>
        </authorList>
    </citation>
    <scope>NUCLEOTIDE SEQUENCE [LARGE SCALE GENOMIC DNA]</scope>
    <source>
        <strain evidence="1 2">JCM 7356</strain>
    </source>
</reference>
<sequence>MFRIRPPSAVWTRWSGTSCRPGPVAAITVTGIDTRLKVIESFAIAFDIASLQVRSPVASHPCSMPTQPDLR</sequence>
<keyword evidence="2" id="KW-1185">Reference proteome</keyword>
<organism evidence="1 2">
    <name type="scientific">Kitasatospora cystarginea</name>
    <dbReference type="NCBI Taxonomy" id="58350"/>
    <lineage>
        <taxon>Bacteria</taxon>
        <taxon>Bacillati</taxon>
        <taxon>Actinomycetota</taxon>
        <taxon>Actinomycetes</taxon>
        <taxon>Kitasatosporales</taxon>
        <taxon>Streptomycetaceae</taxon>
        <taxon>Kitasatospora</taxon>
    </lineage>
</organism>
<dbReference type="Proteomes" id="UP001500305">
    <property type="component" value="Unassembled WGS sequence"/>
</dbReference>
<gene>
    <name evidence="1" type="ORF">GCM10010430_75750</name>
</gene>
<comment type="caution">
    <text evidence="1">The sequence shown here is derived from an EMBL/GenBank/DDBJ whole genome shotgun (WGS) entry which is preliminary data.</text>
</comment>
<accession>A0ABN3EZQ5</accession>
<proteinExistence type="predicted"/>
<evidence type="ECO:0000313" key="1">
    <source>
        <dbReference type="EMBL" id="GAA2278608.1"/>
    </source>
</evidence>
<dbReference type="EMBL" id="BAAATR010000063">
    <property type="protein sequence ID" value="GAA2278608.1"/>
    <property type="molecule type" value="Genomic_DNA"/>
</dbReference>
<protein>
    <submittedName>
        <fullName evidence="1">Uncharacterized protein</fullName>
    </submittedName>
</protein>